<keyword evidence="3" id="KW-0507">mRNA processing</keyword>
<dbReference type="Pfam" id="PF01423">
    <property type="entry name" value="LSM"/>
    <property type="match status" value="1"/>
</dbReference>
<keyword evidence="8" id="KW-0687">Ribonucleoprotein</keyword>
<dbReference type="GO" id="GO:0000290">
    <property type="term" value="P:deadenylation-dependent decapping of nuclear-transcribed mRNA"/>
    <property type="evidence" value="ECO:0007669"/>
    <property type="project" value="EnsemblFungi"/>
</dbReference>
<evidence type="ECO:0000256" key="5">
    <source>
        <dbReference type="ARBA" id="ARBA00022884"/>
    </source>
</evidence>
<dbReference type="GO" id="GO:0030490">
    <property type="term" value="P:maturation of SSU-rRNA"/>
    <property type="evidence" value="ECO:0007669"/>
    <property type="project" value="EnsemblFungi"/>
</dbReference>
<sequence>MSDRPSYRGGRGYSSRGGGGGGRGGGRGGSGRGGDASNDNKTERPKKENILDLAKYMDKEITVKFNGGREVTGTLKGYDALMNLVLDEVKETVRDEEGNDSTRPLGLVVARGTLLVVITPVDGSEEIANPFAASEED</sequence>
<comment type="similarity">
    <text evidence="2">Belongs to the snRNP Sm proteins family.</text>
</comment>
<evidence type="ECO:0000256" key="6">
    <source>
        <dbReference type="ARBA" id="ARBA00023187"/>
    </source>
</evidence>
<dbReference type="InterPro" id="IPR017132">
    <property type="entry name" value="Lsm7"/>
</dbReference>
<dbReference type="Proteomes" id="UP000078544">
    <property type="component" value="Unassembled WGS sequence"/>
</dbReference>
<evidence type="ECO:0000256" key="3">
    <source>
        <dbReference type="ARBA" id="ARBA00022664"/>
    </source>
</evidence>
<gene>
    <name evidence="11" type="ORF">AAL_08229</name>
</gene>
<dbReference type="GO" id="GO:0008033">
    <property type="term" value="P:tRNA processing"/>
    <property type="evidence" value="ECO:0007669"/>
    <property type="project" value="EnsemblFungi"/>
</dbReference>
<dbReference type="FunFam" id="2.30.30.100:FF:000043">
    <property type="entry name" value="U6 snRNA-associated Sm-like protein LSm7"/>
    <property type="match status" value="1"/>
</dbReference>
<dbReference type="InterPro" id="IPR010920">
    <property type="entry name" value="LSM_dom_sf"/>
</dbReference>
<evidence type="ECO:0000256" key="4">
    <source>
        <dbReference type="ARBA" id="ARBA00022728"/>
    </source>
</evidence>
<evidence type="ECO:0000256" key="8">
    <source>
        <dbReference type="ARBA" id="ARBA00023274"/>
    </source>
</evidence>
<evidence type="ECO:0000259" key="10">
    <source>
        <dbReference type="PROSITE" id="PS52002"/>
    </source>
</evidence>
<keyword evidence="5" id="KW-0694">RNA-binding</keyword>
<dbReference type="PROSITE" id="PS52002">
    <property type="entry name" value="SM"/>
    <property type="match status" value="1"/>
</dbReference>
<dbReference type="EMBL" id="AZGY01000032">
    <property type="protein sequence ID" value="KZZ88074.1"/>
    <property type="molecule type" value="Genomic_DNA"/>
</dbReference>
<accession>A0A167VVQ0</accession>
<dbReference type="STRING" id="1081109.A0A167VVQ0"/>
<dbReference type="GO" id="GO:0046540">
    <property type="term" value="C:U4/U6 x U5 tri-snRNP complex"/>
    <property type="evidence" value="ECO:0007669"/>
    <property type="project" value="EnsemblFungi"/>
</dbReference>
<dbReference type="AlphaFoldDB" id="A0A167VVQ0"/>
<dbReference type="GO" id="GO:0071013">
    <property type="term" value="C:catalytic step 2 spliceosome"/>
    <property type="evidence" value="ECO:0007669"/>
    <property type="project" value="TreeGrafter"/>
</dbReference>
<dbReference type="InterPro" id="IPR044641">
    <property type="entry name" value="Lsm7/SmG-like"/>
</dbReference>
<dbReference type="GO" id="GO:0005732">
    <property type="term" value="C:sno(s)RNA-containing ribonucleoprotein complex"/>
    <property type="evidence" value="ECO:0007669"/>
    <property type="project" value="EnsemblFungi"/>
</dbReference>
<dbReference type="GO" id="GO:0005688">
    <property type="term" value="C:U6 snRNP"/>
    <property type="evidence" value="ECO:0007669"/>
    <property type="project" value="EnsemblFungi"/>
</dbReference>
<evidence type="ECO:0000256" key="1">
    <source>
        <dbReference type="ARBA" id="ARBA00004123"/>
    </source>
</evidence>
<feature type="compositionally biased region" description="Basic and acidic residues" evidence="9">
    <location>
        <begin position="38"/>
        <end position="49"/>
    </location>
</feature>
<protein>
    <submittedName>
        <fullName evidence="11">U6 snRNA-associated Sm-like protein LSm7</fullName>
    </submittedName>
</protein>
<dbReference type="PANTHER" id="PTHR10553">
    <property type="entry name" value="SMALL NUCLEAR RIBONUCLEOPROTEIN"/>
    <property type="match status" value="1"/>
</dbReference>
<organism evidence="11 12">
    <name type="scientific">Moelleriella libera RCEF 2490</name>
    <dbReference type="NCBI Taxonomy" id="1081109"/>
    <lineage>
        <taxon>Eukaryota</taxon>
        <taxon>Fungi</taxon>
        <taxon>Dikarya</taxon>
        <taxon>Ascomycota</taxon>
        <taxon>Pezizomycotina</taxon>
        <taxon>Sordariomycetes</taxon>
        <taxon>Hypocreomycetidae</taxon>
        <taxon>Hypocreales</taxon>
        <taxon>Clavicipitaceae</taxon>
        <taxon>Moelleriella</taxon>
    </lineage>
</organism>
<dbReference type="GO" id="GO:0005730">
    <property type="term" value="C:nucleolus"/>
    <property type="evidence" value="ECO:0007669"/>
    <property type="project" value="EnsemblFungi"/>
</dbReference>
<reference evidence="11 12" key="1">
    <citation type="journal article" date="2016" name="Genome Biol. Evol.">
        <title>Divergent and convergent evolution of fungal pathogenicity.</title>
        <authorList>
            <person name="Shang Y."/>
            <person name="Xiao G."/>
            <person name="Zheng P."/>
            <person name="Cen K."/>
            <person name="Zhan S."/>
            <person name="Wang C."/>
        </authorList>
    </citation>
    <scope>NUCLEOTIDE SEQUENCE [LARGE SCALE GENOMIC DNA]</scope>
    <source>
        <strain evidence="11 12">RCEF 2490</strain>
    </source>
</reference>
<evidence type="ECO:0000313" key="12">
    <source>
        <dbReference type="Proteomes" id="UP000078544"/>
    </source>
</evidence>
<dbReference type="GO" id="GO:0030620">
    <property type="term" value="F:U2 snRNA binding"/>
    <property type="evidence" value="ECO:0007669"/>
    <property type="project" value="EnsemblFungi"/>
</dbReference>
<dbReference type="PANTHER" id="PTHR10553:SF5">
    <property type="entry name" value="U6 SNRNA-ASSOCIATED SM-LIKE PROTEIN LSM7"/>
    <property type="match status" value="1"/>
</dbReference>
<feature type="compositionally biased region" description="Gly residues" evidence="9">
    <location>
        <begin position="9"/>
        <end position="34"/>
    </location>
</feature>
<feature type="domain" description="Sm" evidence="10">
    <location>
        <begin position="48"/>
        <end position="124"/>
    </location>
</feature>
<dbReference type="Gene3D" id="2.30.30.100">
    <property type="match status" value="1"/>
</dbReference>
<keyword evidence="6" id="KW-0508">mRNA splicing</keyword>
<dbReference type="SMART" id="SM00651">
    <property type="entry name" value="Sm"/>
    <property type="match status" value="1"/>
</dbReference>
<dbReference type="GO" id="GO:0000398">
    <property type="term" value="P:mRNA splicing, via spliceosome"/>
    <property type="evidence" value="ECO:0007669"/>
    <property type="project" value="EnsemblFungi"/>
</dbReference>
<dbReference type="GO" id="GO:0008266">
    <property type="term" value="F:poly(U) RNA binding"/>
    <property type="evidence" value="ECO:0007669"/>
    <property type="project" value="EnsemblFungi"/>
</dbReference>
<dbReference type="CDD" id="cd01729">
    <property type="entry name" value="LSm7"/>
    <property type="match status" value="1"/>
</dbReference>
<comment type="caution">
    <text evidence="11">The sequence shown here is derived from an EMBL/GenBank/DDBJ whole genome shotgun (WGS) entry which is preliminary data.</text>
</comment>
<evidence type="ECO:0000256" key="7">
    <source>
        <dbReference type="ARBA" id="ARBA00023242"/>
    </source>
</evidence>
<dbReference type="SUPFAM" id="SSF50182">
    <property type="entry name" value="Sm-like ribonucleoproteins"/>
    <property type="match status" value="1"/>
</dbReference>
<comment type="subcellular location">
    <subcellularLocation>
        <location evidence="1">Nucleus</location>
    </subcellularLocation>
</comment>
<keyword evidence="12" id="KW-1185">Reference proteome</keyword>
<keyword evidence="7" id="KW-0539">Nucleus</keyword>
<proteinExistence type="inferred from homology"/>
<feature type="region of interest" description="Disordered" evidence="9">
    <location>
        <begin position="1"/>
        <end position="49"/>
    </location>
</feature>
<dbReference type="InterPro" id="IPR001163">
    <property type="entry name" value="Sm_dom_euk/arc"/>
</dbReference>
<dbReference type="GO" id="GO:0005682">
    <property type="term" value="C:U5 snRNP"/>
    <property type="evidence" value="ECO:0007669"/>
    <property type="project" value="EnsemblFungi"/>
</dbReference>
<evidence type="ECO:0000256" key="9">
    <source>
        <dbReference type="SAM" id="MobiDB-lite"/>
    </source>
</evidence>
<evidence type="ECO:0000313" key="11">
    <source>
        <dbReference type="EMBL" id="KZZ88074.1"/>
    </source>
</evidence>
<keyword evidence="4" id="KW-0747">Spliceosome</keyword>
<dbReference type="GO" id="GO:0071004">
    <property type="term" value="C:U2-type prespliceosome"/>
    <property type="evidence" value="ECO:0007669"/>
    <property type="project" value="TreeGrafter"/>
</dbReference>
<dbReference type="InterPro" id="IPR047575">
    <property type="entry name" value="Sm"/>
</dbReference>
<evidence type="ECO:0000256" key="2">
    <source>
        <dbReference type="ARBA" id="ARBA00006850"/>
    </source>
</evidence>
<name>A0A167VVQ0_9HYPO</name>
<dbReference type="GO" id="GO:0000932">
    <property type="term" value="C:P-body"/>
    <property type="evidence" value="ECO:0007669"/>
    <property type="project" value="EnsemblFungi"/>
</dbReference>
<dbReference type="GO" id="GO:1990726">
    <property type="term" value="C:Lsm1-7-Pat1 complex"/>
    <property type="evidence" value="ECO:0007669"/>
    <property type="project" value="EnsemblFungi"/>
</dbReference>
<dbReference type="OrthoDB" id="274944at2759"/>